<feature type="non-terminal residue" evidence="1">
    <location>
        <position position="1"/>
    </location>
</feature>
<organism evidence="1 2">
    <name type="scientific">Phytophthora rubi</name>
    <dbReference type="NCBI Taxonomy" id="129364"/>
    <lineage>
        <taxon>Eukaryota</taxon>
        <taxon>Sar</taxon>
        <taxon>Stramenopiles</taxon>
        <taxon>Oomycota</taxon>
        <taxon>Peronosporomycetes</taxon>
        <taxon>Peronosporales</taxon>
        <taxon>Peronosporaceae</taxon>
        <taxon>Phytophthora</taxon>
    </lineage>
</organism>
<reference evidence="1 2" key="1">
    <citation type="submission" date="2018-09" db="EMBL/GenBank/DDBJ databases">
        <title>Genomic investigation of the strawberry pathogen Phytophthora fragariae indicates pathogenicity is determined by transcriptional variation in three key races.</title>
        <authorList>
            <person name="Adams T.M."/>
            <person name="Armitage A.D."/>
            <person name="Sobczyk M.K."/>
            <person name="Bates H.J."/>
            <person name="Dunwell J.M."/>
            <person name="Nellist C.F."/>
            <person name="Harrison R.J."/>
        </authorList>
    </citation>
    <scope>NUCLEOTIDE SEQUENCE [LARGE SCALE GENOMIC DNA]</scope>
    <source>
        <strain evidence="1 2">SCRP249</strain>
    </source>
</reference>
<protein>
    <submittedName>
        <fullName evidence="1">Uncharacterized protein</fullName>
    </submittedName>
</protein>
<proteinExistence type="predicted"/>
<name>A0A6A3GEV7_9STRA</name>
<comment type="caution">
    <text evidence="1">The sequence shown here is derived from an EMBL/GenBank/DDBJ whole genome shotgun (WGS) entry which is preliminary data.</text>
</comment>
<dbReference type="Proteomes" id="UP000429607">
    <property type="component" value="Unassembled WGS sequence"/>
</dbReference>
<evidence type="ECO:0000313" key="1">
    <source>
        <dbReference type="EMBL" id="KAE8955341.1"/>
    </source>
</evidence>
<dbReference type="EMBL" id="QXFV01009245">
    <property type="protein sequence ID" value="KAE8955341.1"/>
    <property type="molecule type" value="Genomic_DNA"/>
</dbReference>
<dbReference type="AlphaFoldDB" id="A0A6A3GEV7"/>
<gene>
    <name evidence="1" type="ORF">PR001_g32143</name>
</gene>
<sequence>NRESAALSNSKKVVSYYKPTSAKKFGSTSQNFGVGSI</sequence>
<evidence type="ECO:0000313" key="2">
    <source>
        <dbReference type="Proteomes" id="UP000429607"/>
    </source>
</evidence>
<accession>A0A6A3GEV7</accession>